<keyword evidence="2" id="KW-1185">Reference proteome</keyword>
<accession>A0A9C6XW43</accession>
<dbReference type="AlphaFoldDB" id="A0A9C6XW43"/>
<reference evidence="3" key="1">
    <citation type="submission" date="2025-08" db="UniProtKB">
        <authorList>
            <consortium name="RefSeq"/>
        </authorList>
    </citation>
    <scope>IDENTIFICATION</scope>
    <source>
        <tissue evidence="3">Whole organism</tissue>
    </source>
</reference>
<keyword evidence="1" id="KW-1133">Transmembrane helix</keyword>
<dbReference type="Proteomes" id="UP000504606">
    <property type="component" value="Unplaced"/>
</dbReference>
<feature type="transmembrane region" description="Helical" evidence="1">
    <location>
        <begin position="21"/>
        <end position="44"/>
    </location>
</feature>
<proteinExistence type="predicted"/>
<feature type="non-terminal residue" evidence="3">
    <location>
        <position position="169"/>
    </location>
</feature>
<sequence>MQALVSLVSRLTPRLTPEDRTAGLLVCSVAIGVLLAGVLGVLLAHHVSPCNPRNLSRCGRRLASTLQGLDRLDALGHGEEGEEAEQAEAAVICPSLVEALDCFYWFSQRCLPVREQHFYAKMYVESTGLVEGLCRADPAHAREPRKDTLCSCNTDYSYTLNVRHTARPH</sequence>
<keyword evidence="1" id="KW-0472">Membrane</keyword>
<keyword evidence="1" id="KW-0812">Transmembrane</keyword>
<dbReference type="RefSeq" id="XP_052132776.1">
    <property type="nucleotide sequence ID" value="XM_052276816.1"/>
</dbReference>
<evidence type="ECO:0000313" key="2">
    <source>
        <dbReference type="Proteomes" id="UP000504606"/>
    </source>
</evidence>
<evidence type="ECO:0000256" key="1">
    <source>
        <dbReference type="SAM" id="Phobius"/>
    </source>
</evidence>
<dbReference type="KEGG" id="foc:113201773"/>
<organism evidence="2 3">
    <name type="scientific">Frankliniella occidentalis</name>
    <name type="common">Western flower thrips</name>
    <name type="synonym">Euthrips occidentalis</name>
    <dbReference type="NCBI Taxonomy" id="133901"/>
    <lineage>
        <taxon>Eukaryota</taxon>
        <taxon>Metazoa</taxon>
        <taxon>Ecdysozoa</taxon>
        <taxon>Arthropoda</taxon>
        <taxon>Hexapoda</taxon>
        <taxon>Insecta</taxon>
        <taxon>Pterygota</taxon>
        <taxon>Neoptera</taxon>
        <taxon>Paraneoptera</taxon>
        <taxon>Thysanoptera</taxon>
        <taxon>Terebrantia</taxon>
        <taxon>Thripoidea</taxon>
        <taxon>Thripidae</taxon>
        <taxon>Frankliniella</taxon>
    </lineage>
</organism>
<dbReference type="GeneID" id="113201773"/>
<dbReference type="OrthoDB" id="10581937at2759"/>
<name>A0A9C6XW43_FRAOC</name>
<protein>
    <submittedName>
        <fullName evidence="3">Uncharacterized protein LOC113201773</fullName>
    </submittedName>
</protein>
<gene>
    <name evidence="3" type="primary">LOC113201773</name>
</gene>
<evidence type="ECO:0000313" key="3">
    <source>
        <dbReference type="RefSeq" id="XP_052132776.1"/>
    </source>
</evidence>